<evidence type="ECO:0000256" key="1">
    <source>
        <dbReference type="SAM" id="MobiDB-lite"/>
    </source>
</evidence>
<dbReference type="RefSeq" id="WP_282759033.1">
    <property type="nucleotide sequence ID" value="NZ_JASCTH010000006.1"/>
</dbReference>
<dbReference type="EMBL" id="JASCTH010000022">
    <property type="protein sequence ID" value="MDI6102949.1"/>
    <property type="molecule type" value="Genomic_DNA"/>
</dbReference>
<comment type="caution">
    <text evidence="3">The sequence shown here is derived from an EMBL/GenBank/DDBJ whole genome shotgun (WGS) entry which is preliminary data.</text>
</comment>
<feature type="transmembrane region" description="Helical" evidence="2">
    <location>
        <begin position="141"/>
        <end position="160"/>
    </location>
</feature>
<feature type="transmembrane region" description="Helical" evidence="2">
    <location>
        <begin position="167"/>
        <end position="187"/>
    </location>
</feature>
<gene>
    <name evidence="3" type="ORF">QLQ12_10635</name>
    <name evidence="4" type="ORF">QLQ12_30465</name>
</gene>
<proteinExistence type="predicted"/>
<evidence type="ECO:0000313" key="5">
    <source>
        <dbReference type="Proteomes" id="UP001241758"/>
    </source>
</evidence>
<evidence type="ECO:0000313" key="4">
    <source>
        <dbReference type="EMBL" id="MDI6102949.1"/>
    </source>
</evidence>
<keyword evidence="5" id="KW-1185">Reference proteome</keyword>
<evidence type="ECO:0008006" key="6">
    <source>
        <dbReference type="Google" id="ProtNLM"/>
    </source>
</evidence>
<feature type="transmembrane region" description="Helical" evidence="2">
    <location>
        <begin position="104"/>
        <end position="129"/>
    </location>
</feature>
<keyword evidence="2" id="KW-0812">Transmembrane</keyword>
<dbReference type="EMBL" id="JASCTH010000006">
    <property type="protein sequence ID" value="MDI6099054.1"/>
    <property type="molecule type" value="Genomic_DNA"/>
</dbReference>
<evidence type="ECO:0000256" key="2">
    <source>
        <dbReference type="SAM" id="Phobius"/>
    </source>
</evidence>
<organism evidence="3 5">
    <name type="scientific">Actinoplanes sandaracinus</name>
    <dbReference type="NCBI Taxonomy" id="3045177"/>
    <lineage>
        <taxon>Bacteria</taxon>
        <taxon>Bacillati</taxon>
        <taxon>Actinomycetota</taxon>
        <taxon>Actinomycetes</taxon>
        <taxon>Micromonosporales</taxon>
        <taxon>Micromonosporaceae</taxon>
        <taxon>Actinoplanes</taxon>
    </lineage>
</organism>
<feature type="region of interest" description="Disordered" evidence="1">
    <location>
        <begin position="470"/>
        <end position="490"/>
    </location>
</feature>
<reference evidence="3 5" key="1">
    <citation type="submission" date="2023-05" db="EMBL/GenBank/DDBJ databases">
        <title>Actinoplanes sp. NEAU-A12 genome sequencing.</title>
        <authorList>
            <person name="Wang Z.-S."/>
        </authorList>
    </citation>
    <scope>NUCLEOTIDE SEQUENCE [LARGE SCALE GENOMIC DNA]</scope>
    <source>
        <strain evidence="3 5">NEAU-A12</strain>
    </source>
</reference>
<feature type="transmembrane region" description="Helical" evidence="2">
    <location>
        <begin position="31"/>
        <end position="50"/>
    </location>
</feature>
<keyword evidence="2" id="KW-1133">Transmembrane helix</keyword>
<sequence>MLIEADRPRVSVPAATMALARVETRHLLRGAFFWGGLILSVALGVVWSWTRMPSWDTFSQNAGMSSLVLATSLLIGAHLATGRDHRAGADETTRTMPAGRRRRGVAMLVVVPVAAVSGVVLYLIELLLLMPTWPVGRFDPWAAAVVVVIPAIGAVVGVLAGRLMPAVAAGPLSAVAFTVLLIGLRVLPSSPGGYGEAVWLVPNQPWEVGASRPTGWHLLYLLGVLVAITAVAAWRAWPKISAAVLIAAVASAGLAVDRQSSASVIEIHYPEDTEPLTGVAVLSCQADREVRYCALPHHEGWIGLWREAVEPVIAHLPPGAVRPAVRQVGNSHNLQPMTPGMPEIITAASWGRIGAWADDSRGRMTRDYVVAAIGVRRQALFYDSCEGAGQHRTVAALWLLAQATPGDVARLRSGELRLPRVNYGDAELRAAVALLDRPYAEVAGHLSAHWAELLDPSSTALAGIGVTLTPPPVPATPEPEEPGAGGGICR</sequence>
<feature type="transmembrane region" description="Helical" evidence="2">
    <location>
        <begin position="62"/>
        <end position="83"/>
    </location>
</feature>
<feature type="transmembrane region" description="Helical" evidence="2">
    <location>
        <begin position="215"/>
        <end position="233"/>
    </location>
</feature>
<evidence type="ECO:0000313" key="3">
    <source>
        <dbReference type="EMBL" id="MDI6099054.1"/>
    </source>
</evidence>
<name>A0ABT6WH61_9ACTN</name>
<keyword evidence="2" id="KW-0472">Membrane</keyword>
<dbReference type="Proteomes" id="UP001241758">
    <property type="component" value="Unassembled WGS sequence"/>
</dbReference>
<protein>
    <recommendedName>
        <fullName evidence="6">ABC transporter permease</fullName>
    </recommendedName>
</protein>
<accession>A0ABT6WH61</accession>